<accession>A0ABN8SZX0</accession>
<gene>
    <name evidence="3" type="ORF">PEVE_00032672</name>
</gene>
<dbReference type="InterPro" id="IPR011990">
    <property type="entry name" value="TPR-like_helical_dom_sf"/>
</dbReference>
<proteinExistence type="inferred from homology"/>
<evidence type="ECO:0000313" key="3">
    <source>
        <dbReference type="EMBL" id="CAH3196462.1"/>
    </source>
</evidence>
<reference evidence="3 4" key="1">
    <citation type="submission" date="2022-05" db="EMBL/GenBank/DDBJ databases">
        <authorList>
            <consortium name="Genoscope - CEA"/>
            <person name="William W."/>
        </authorList>
    </citation>
    <scope>NUCLEOTIDE SEQUENCE [LARGE SCALE GENOMIC DNA]</scope>
</reference>
<evidence type="ECO:0008006" key="5">
    <source>
        <dbReference type="Google" id="ProtNLM"/>
    </source>
</evidence>
<evidence type="ECO:0000313" key="4">
    <source>
        <dbReference type="Proteomes" id="UP001159427"/>
    </source>
</evidence>
<dbReference type="InterPro" id="IPR050767">
    <property type="entry name" value="Sel1_AlgK"/>
</dbReference>
<dbReference type="EMBL" id="CALNXI010004789">
    <property type="protein sequence ID" value="CAH3196462.1"/>
    <property type="molecule type" value="Genomic_DNA"/>
</dbReference>
<dbReference type="InterPro" id="IPR006597">
    <property type="entry name" value="Sel1-like"/>
</dbReference>
<feature type="non-terminal residue" evidence="3">
    <location>
        <position position="165"/>
    </location>
</feature>
<dbReference type="SMART" id="SM00671">
    <property type="entry name" value="SEL1"/>
    <property type="match status" value="3"/>
</dbReference>
<evidence type="ECO:0000256" key="1">
    <source>
        <dbReference type="ARBA" id="ARBA00038101"/>
    </source>
</evidence>
<dbReference type="Proteomes" id="UP001159427">
    <property type="component" value="Unassembled WGS sequence"/>
</dbReference>
<dbReference type="Pfam" id="PF08238">
    <property type="entry name" value="Sel1"/>
    <property type="match status" value="3"/>
</dbReference>
<feature type="region of interest" description="Disordered" evidence="2">
    <location>
        <begin position="145"/>
        <end position="165"/>
    </location>
</feature>
<dbReference type="PANTHER" id="PTHR11102:SF160">
    <property type="entry name" value="ERAD-ASSOCIATED E3 UBIQUITIN-PROTEIN LIGASE COMPONENT HRD3"/>
    <property type="match status" value="1"/>
</dbReference>
<sequence>MNFSTSEDLTIQQYYTEKYGSIENLIGKAKNGEIVAQADLGMAYSEGFGDVLPMDDDKAIGWLNTAVENGNEFPTVLAKLGELLDRKGTPLYQRKAYEMYLRAAKLGFGNSQFNLAEMYRCGVNGVVNKDIKEAFKWYKKTADEDMSGGQHDAKKPGTLLAGTMR</sequence>
<dbReference type="PANTHER" id="PTHR11102">
    <property type="entry name" value="SEL-1-LIKE PROTEIN"/>
    <property type="match status" value="1"/>
</dbReference>
<comment type="similarity">
    <text evidence="1">Belongs to the sel-1 family.</text>
</comment>
<comment type="caution">
    <text evidence="3">The sequence shown here is derived from an EMBL/GenBank/DDBJ whole genome shotgun (WGS) entry which is preliminary data.</text>
</comment>
<evidence type="ECO:0000256" key="2">
    <source>
        <dbReference type="SAM" id="MobiDB-lite"/>
    </source>
</evidence>
<dbReference type="Gene3D" id="1.25.40.10">
    <property type="entry name" value="Tetratricopeptide repeat domain"/>
    <property type="match status" value="1"/>
</dbReference>
<keyword evidence="4" id="KW-1185">Reference proteome</keyword>
<name>A0ABN8SZX0_9CNID</name>
<dbReference type="SUPFAM" id="SSF81901">
    <property type="entry name" value="HCP-like"/>
    <property type="match status" value="1"/>
</dbReference>
<organism evidence="3 4">
    <name type="scientific">Porites evermanni</name>
    <dbReference type="NCBI Taxonomy" id="104178"/>
    <lineage>
        <taxon>Eukaryota</taxon>
        <taxon>Metazoa</taxon>
        <taxon>Cnidaria</taxon>
        <taxon>Anthozoa</taxon>
        <taxon>Hexacorallia</taxon>
        <taxon>Scleractinia</taxon>
        <taxon>Fungiina</taxon>
        <taxon>Poritidae</taxon>
        <taxon>Porites</taxon>
    </lineage>
</organism>
<protein>
    <recommendedName>
        <fullName evidence="5">Sel1 repeat family protein</fullName>
    </recommendedName>
</protein>